<dbReference type="GO" id="GO:0016740">
    <property type="term" value="F:transferase activity"/>
    <property type="evidence" value="ECO:0007669"/>
    <property type="project" value="UniProtKB-KW"/>
</dbReference>
<feature type="binding site" evidence="3">
    <location>
        <position position="160"/>
    </location>
    <ligand>
        <name>ATP</name>
        <dbReference type="ChEBI" id="CHEBI:30616"/>
    </ligand>
</feature>
<protein>
    <submittedName>
        <fullName evidence="6">PP-loop domain protein</fullName>
    </submittedName>
</protein>
<keyword evidence="7" id="KW-1185">Reference proteome</keyword>
<feature type="binding site" evidence="2">
    <location>
        <position position="25"/>
    </location>
    <ligand>
        <name>Zn(2+)</name>
        <dbReference type="ChEBI" id="CHEBI:29105"/>
        <label>1</label>
    </ligand>
</feature>
<feature type="binding site" evidence="3">
    <location>
        <position position="155"/>
    </location>
    <ligand>
        <name>ATP</name>
        <dbReference type="ChEBI" id="CHEBI:30616"/>
    </ligand>
</feature>
<dbReference type="RefSeq" id="WP_015850987.1">
    <property type="nucleotide sequence ID" value="NC_012881.1"/>
</dbReference>
<evidence type="ECO:0000313" key="7">
    <source>
        <dbReference type="Proteomes" id="UP000002601"/>
    </source>
</evidence>
<feature type="binding site" evidence="3">
    <location>
        <begin position="53"/>
        <end position="55"/>
    </location>
    <ligand>
        <name>ATP</name>
        <dbReference type="ChEBI" id="CHEBI:30616"/>
    </ligand>
</feature>
<dbReference type="OrthoDB" id="9801054at2"/>
<evidence type="ECO:0000256" key="3">
    <source>
        <dbReference type="PIRSR" id="PIRSR004976-51"/>
    </source>
</evidence>
<name>C6C105_MARSD</name>
<keyword evidence="3" id="KW-0547">Nucleotide-binding</keyword>
<dbReference type="eggNOG" id="COG0037">
    <property type="taxonomic scope" value="Bacteria"/>
</dbReference>
<feature type="binding site" evidence="3">
    <location>
        <position position="59"/>
    </location>
    <ligand>
        <name>ATP</name>
        <dbReference type="ChEBI" id="CHEBI:30616"/>
    </ligand>
</feature>
<dbReference type="AlphaFoldDB" id="C6C105"/>
<keyword evidence="2" id="KW-0862">Zinc</keyword>
<dbReference type="Pfam" id="PF01171">
    <property type="entry name" value="ATP_bind_3"/>
    <property type="match status" value="1"/>
</dbReference>
<feature type="domain" description="2-thiouridine synthetase TtuA-like N-terminal LIM" evidence="5">
    <location>
        <begin position="2"/>
        <end position="27"/>
    </location>
</feature>
<accession>C6C105</accession>
<keyword evidence="3" id="KW-0067">ATP-binding</keyword>
<reference evidence="6 7" key="1">
    <citation type="submission" date="2009-06" db="EMBL/GenBank/DDBJ databases">
        <title>Complete sequence of Desulfovibrio salexigens DSM 2638.</title>
        <authorList>
            <consortium name="US DOE Joint Genome Institute"/>
            <person name="Lucas S."/>
            <person name="Copeland A."/>
            <person name="Lapidus A."/>
            <person name="Glavina del Rio T."/>
            <person name="Tice H."/>
            <person name="Bruce D."/>
            <person name="Goodwin L."/>
            <person name="Pitluck S."/>
            <person name="Munk A.C."/>
            <person name="Brettin T."/>
            <person name="Detter J.C."/>
            <person name="Han C."/>
            <person name="Tapia R."/>
            <person name="Larimer F."/>
            <person name="Land M."/>
            <person name="Hauser L."/>
            <person name="Kyrpides N."/>
            <person name="Anderson I."/>
            <person name="Wall J.D."/>
            <person name="Arkin A.P."/>
            <person name="Dehal P."/>
            <person name="Chivian D."/>
            <person name="Giles B."/>
            <person name="Hazen T.C."/>
        </authorList>
    </citation>
    <scope>NUCLEOTIDE SEQUENCE [LARGE SCALE GENOMIC DNA]</scope>
    <source>
        <strain evidence="7">ATCC 14822 / DSM 2638 / NCIMB 8403 / VKM B-1763</strain>
    </source>
</reference>
<feature type="binding site" evidence="2">
    <location>
        <position position="3"/>
    </location>
    <ligand>
        <name>Zn(2+)</name>
        <dbReference type="ChEBI" id="CHEBI:29105"/>
        <label>1</label>
    </ligand>
</feature>
<dbReference type="HOGENOM" id="CLU_026481_1_1_7"/>
<gene>
    <name evidence="6" type="ordered locus">Desal_1104</name>
</gene>
<dbReference type="GO" id="GO:0002143">
    <property type="term" value="P:tRNA wobble position uridine thiolation"/>
    <property type="evidence" value="ECO:0007669"/>
    <property type="project" value="TreeGrafter"/>
</dbReference>
<feature type="binding site" evidence="2">
    <location>
        <position position="277"/>
    </location>
    <ligand>
        <name>Zn(2+)</name>
        <dbReference type="ChEBI" id="CHEBI:29105"/>
        <label>2</label>
    </ligand>
</feature>
<feature type="domain" description="tRNA(Ile)-lysidine/2-thiocytidine synthase N-terminal" evidence="4">
    <location>
        <begin position="49"/>
        <end position="171"/>
    </location>
</feature>
<dbReference type="PANTHER" id="PTHR11807">
    <property type="entry name" value="ATPASES OF THE PP SUPERFAMILY-RELATED"/>
    <property type="match status" value="1"/>
</dbReference>
<dbReference type="Gene3D" id="3.40.50.620">
    <property type="entry name" value="HUPs"/>
    <property type="match status" value="1"/>
</dbReference>
<dbReference type="PIRSF" id="PIRSF004976">
    <property type="entry name" value="ATPase_YdaO"/>
    <property type="match status" value="1"/>
</dbReference>
<dbReference type="Pfam" id="PF22082">
    <property type="entry name" value="TtuA_LIM_N"/>
    <property type="match status" value="1"/>
</dbReference>
<dbReference type="Proteomes" id="UP000002601">
    <property type="component" value="Chromosome"/>
</dbReference>
<dbReference type="InterPro" id="IPR054306">
    <property type="entry name" value="TtuA-like_LIM_N"/>
</dbReference>
<keyword evidence="1" id="KW-0808">Transferase</keyword>
<feature type="binding site" evidence="2">
    <location>
        <position position="292"/>
    </location>
    <ligand>
        <name>Zn(2+)</name>
        <dbReference type="ChEBI" id="CHEBI:29105"/>
        <label>2</label>
    </ligand>
</feature>
<dbReference type="InterPro" id="IPR011063">
    <property type="entry name" value="TilS/TtcA_N"/>
</dbReference>
<evidence type="ECO:0000256" key="1">
    <source>
        <dbReference type="ARBA" id="ARBA00022679"/>
    </source>
</evidence>
<dbReference type="PANTHER" id="PTHR11807:SF27">
    <property type="entry name" value="TRNA-5-METHYLURIDINE(54) 2-SULFURTRANSFERASE"/>
    <property type="match status" value="1"/>
</dbReference>
<feature type="binding site" evidence="2">
    <location>
        <position position="6"/>
    </location>
    <ligand>
        <name>Zn(2+)</name>
        <dbReference type="ChEBI" id="CHEBI:29105"/>
        <label>1</label>
    </ligand>
</feature>
<dbReference type="GO" id="GO:0046872">
    <property type="term" value="F:metal ion binding"/>
    <property type="evidence" value="ECO:0007669"/>
    <property type="project" value="UniProtKB-KW"/>
</dbReference>
<proteinExistence type="predicted"/>
<evidence type="ECO:0000313" key="6">
    <source>
        <dbReference type="EMBL" id="ACS79168.1"/>
    </source>
</evidence>
<feature type="binding site" evidence="2">
    <location>
        <position position="289"/>
    </location>
    <ligand>
        <name>Zn(2+)</name>
        <dbReference type="ChEBI" id="CHEBI:29105"/>
        <label>2</label>
    </ligand>
</feature>
<feature type="binding site" evidence="3">
    <location>
        <position position="79"/>
    </location>
    <ligand>
        <name>ATP</name>
        <dbReference type="ChEBI" id="CHEBI:30616"/>
    </ligand>
</feature>
<dbReference type="InterPro" id="IPR035107">
    <property type="entry name" value="tRNA_thiolation_TtcA_Ctu1"/>
</dbReference>
<evidence type="ECO:0000259" key="5">
    <source>
        <dbReference type="Pfam" id="PF22082"/>
    </source>
</evidence>
<keyword evidence="2" id="KW-0479">Metal-binding</keyword>
<dbReference type="STRING" id="526222.Desal_1104"/>
<dbReference type="EMBL" id="CP001649">
    <property type="protein sequence ID" value="ACS79168.1"/>
    <property type="molecule type" value="Genomic_DNA"/>
</dbReference>
<organism evidence="6 7">
    <name type="scientific">Maridesulfovibrio salexigens (strain ATCC 14822 / DSM 2638 / NCIMB 8403 / VKM B-1763)</name>
    <name type="common">Desulfovibrio salexigens</name>
    <dbReference type="NCBI Taxonomy" id="526222"/>
    <lineage>
        <taxon>Bacteria</taxon>
        <taxon>Pseudomonadati</taxon>
        <taxon>Thermodesulfobacteriota</taxon>
        <taxon>Desulfovibrionia</taxon>
        <taxon>Desulfovibrionales</taxon>
        <taxon>Desulfovibrionaceae</taxon>
        <taxon>Maridesulfovibrio</taxon>
    </lineage>
</organism>
<evidence type="ECO:0000256" key="2">
    <source>
        <dbReference type="PIRSR" id="PIRSR004976-50"/>
    </source>
</evidence>
<feature type="binding site" evidence="2">
    <location>
        <position position="280"/>
    </location>
    <ligand>
        <name>Zn(2+)</name>
        <dbReference type="ChEBI" id="CHEBI:29105"/>
        <label>2</label>
    </ligand>
</feature>
<dbReference type="GO" id="GO:0000049">
    <property type="term" value="F:tRNA binding"/>
    <property type="evidence" value="ECO:0007669"/>
    <property type="project" value="TreeGrafter"/>
</dbReference>
<dbReference type="SUPFAM" id="SSF52402">
    <property type="entry name" value="Adenine nucleotide alpha hydrolases-like"/>
    <property type="match status" value="1"/>
</dbReference>
<dbReference type="GO" id="GO:0002144">
    <property type="term" value="C:cytosolic tRNA wobble base thiouridylase complex"/>
    <property type="evidence" value="ECO:0007669"/>
    <property type="project" value="TreeGrafter"/>
</dbReference>
<feature type="binding site" evidence="2">
    <location>
        <position position="22"/>
    </location>
    <ligand>
        <name>Zn(2+)</name>
        <dbReference type="ChEBI" id="CHEBI:29105"/>
        <label>1</label>
    </ligand>
</feature>
<dbReference type="GO" id="GO:0005524">
    <property type="term" value="F:ATP binding"/>
    <property type="evidence" value="ECO:0007669"/>
    <property type="project" value="UniProtKB-KW"/>
</dbReference>
<dbReference type="KEGG" id="dsa:Desal_1104"/>
<sequence length="310" mass="34853">MKCKVCKEKAVVSLPSHNAAFCKEHFNNFFMRQVAQGIKNRNLLEPDDKVLVALSGGKDSLGLMYALSELGYDVTGLHIDLGIYESSIKARAVVEGFCKDKGYPLRVVELEKEGVPMPLIKKHIRRPICAICGKFKRHYFNKVAIEEGYTALATGHNLDDEVARLFANTLRWDQGYLSDQGPVLPAENGFAKKVKPLFRVTEYESAIFSFLADIPYHHLPCPFSSGASFTGHKKLWRDMELRSPGTKRAFYKGFLDRGQPAFAALEKEEKDYEINPCTECGYPTSAGVCSICRIKRQLQESIEQESQGEK</sequence>
<evidence type="ECO:0000259" key="4">
    <source>
        <dbReference type="Pfam" id="PF01171"/>
    </source>
</evidence>
<dbReference type="InterPro" id="IPR014729">
    <property type="entry name" value="Rossmann-like_a/b/a_fold"/>
</dbReference>